<name>A0A136WIV6_9FIRM</name>
<evidence type="ECO:0000313" key="1">
    <source>
        <dbReference type="EMBL" id="KXL54417.1"/>
    </source>
</evidence>
<gene>
    <name evidence="1" type="ORF">CLNEO_05230</name>
</gene>
<sequence>MEFDKFGKKTPLSAEIIPETDQQEFWEQNGRIKALKAFVALRETMSTKDIIAMLGGEPNE</sequence>
<dbReference type="RefSeq" id="WP_066083961.1">
    <property type="nucleotide sequence ID" value="NZ_LRVM01000001.1"/>
</dbReference>
<reference evidence="1 2" key="1">
    <citation type="submission" date="2016-01" db="EMBL/GenBank/DDBJ databases">
        <title>Genome sequence of Clostridium neopropionicum X4, DSM-3847.</title>
        <authorList>
            <person name="Poehlein A."/>
            <person name="Beck M.H."/>
            <person name="Bengelsdorf F.R."/>
            <person name="Daniel R."/>
            <person name="Duerre P."/>
        </authorList>
    </citation>
    <scope>NUCLEOTIDE SEQUENCE [LARGE SCALE GENOMIC DNA]</scope>
    <source>
        <strain evidence="1 2">DSM-3847</strain>
    </source>
</reference>
<evidence type="ECO:0000313" key="2">
    <source>
        <dbReference type="Proteomes" id="UP000070539"/>
    </source>
</evidence>
<keyword evidence="2" id="KW-1185">Reference proteome</keyword>
<organism evidence="1 2">
    <name type="scientific">Anaerotignum neopropionicum</name>
    <dbReference type="NCBI Taxonomy" id="36847"/>
    <lineage>
        <taxon>Bacteria</taxon>
        <taxon>Bacillati</taxon>
        <taxon>Bacillota</taxon>
        <taxon>Clostridia</taxon>
        <taxon>Lachnospirales</taxon>
        <taxon>Anaerotignaceae</taxon>
        <taxon>Anaerotignum</taxon>
    </lineage>
</organism>
<dbReference type="STRING" id="36847.CLNEO_05230"/>
<protein>
    <submittedName>
        <fullName evidence="1">Uncharacterized protein</fullName>
    </submittedName>
</protein>
<dbReference type="EMBL" id="LRVM01000001">
    <property type="protein sequence ID" value="KXL54417.1"/>
    <property type="molecule type" value="Genomic_DNA"/>
</dbReference>
<comment type="caution">
    <text evidence="1">The sequence shown here is derived from an EMBL/GenBank/DDBJ whole genome shotgun (WGS) entry which is preliminary data.</text>
</comment>
<accession>A0A136WIV6</accession>
<dbReference type="Proteomes" id="UP000070539">
    <property type="component" value="Unassembled WGS sequence"/>
</dbReference>
<dbReference type="AlphaFoldDB" id="A0A136WIV6"/>
<proteinExistence type="predicted"/>